<dbReference type="EMBL" id="JAUTXU010000002">
    <property type="protein sequence ID" value="KAK3725385.1"/>
    <property type="molecule type" value="Genomic_DNA"/>
</dbReference>
<comment type="caution">
    <text evidence="1">The sequence shown here is derived from an EMBL/GenBank/DDBJ whole genome shotgun (WGS) entry which is preliminary data.</text>
</comment>
<dbReference type="Proteomes" id="UP001281147">
    <property type="component" value="Unassembled WGS sequence"/>
</dbReference>
<name>A0ACC3NYL4_9PEZI</name>
<evidence type="ECO:0000313" key="2">
    <source>
        <dbReference type="Proteomes" id="UP001281147"/>
    </source>
</evidence>
<protein>
    <submittedName>
        <fullName evidence="1">Uncharacterized protein</fullName>
    </submittedName>
</protein>
<keyword evidence="2" id="KW-1185">Reference proteome</keyword>
<gene>
    <name evidence="1" type="ORF">LTR37_000355</name>
</gene>
<reference evidence="1" key="1">
    <citation type="submission" date="2023-07" db="EMBL/GenBank/DDBJ databases">
        <title>Black Yeasts Isolated from many extreme environments.</title>
        <authorList>
            <person name="Coleine C."/>
            <person name="Stajich J.E."/>
            <person name="Selbmann L."/>
        </authorList>
    </citation>
    <scope>NUCLEOTIDE SEQUENCE</scope>
    <source>
        <strain evidence="1">CCFEE 5714</strain>
    </source>
</reference>
<evidence type="ECO:0000313" key="1">
    <source>
        <dbReference type="EMBL" id="KAK3725385.1"/>
    </source>
</evidence>
<sequence>MPSYWEEPFLTADNDLIDGIFKVCSFFFVGILILTVADILRIAWREKDHRWHDRKIRKRLDRYWKYEVYFFLGMAVVAFWLVNGQKLLWKQTMRLMKESLRKQPESGTEFAGIEFGDIAGRARTWFRKVMPGITKEQFIPRVVYDAFEKGKWFAADWDKVDSLWDCFKMLVTTYRRFWWTQQWFMGYTAWTLFVAMECRFRDISESAIFSFTILGYLFGLACAQFVFYALLVLKPRVHSPYWIPDPAASIITSLAEAAGVALLPFMVPAVKEAPNAVFNTLQAFLIVQLPLLHSLATYWRYILIQKANAWQTGKQWLHVVWFTISAASAALYVHSIVMAYRETDVENHYGWHRFGAVGWRDPTKHYRNATIVQDTTRSVFSSFGDHAWISALGVDVLLSAFGLCCWAVVNSSDAGSMVKCSLFPWLDEAYLMAEHAGEQIRDTTEELYDDFCSSEPLARDKSALSPATEKLYDMCTSQPIVRAKSALSTATDEARRRTVSAYQNFTDRLDDYDEEYGAPRPTKALRGRPPLGKKKSSANGTTTAHSTRRTRSASASSARSKSRGRAGVSPVKKAIPRKRSSSRLRDMVNDHTPFNLGDDDGEGIFSPTVEAVKDMAEEAEAAGLTVGLFAIGGLGMASAAVFGAQELGQELGRASW</sequence>
<accession>A0ACC3NYL4</accession>
<organism evidence="1 2">
    <name type="scientific">Vermiconidia calcicola</name>
    <dbReference type="NCBI Taxonomy" id="1690605"/>
    <lineage>
        <taxon>Eukaryota</taxon>
        <taxon>Fungi</taxon>
        <taxon>Dikarya</taxon>
        <taxon>Ascomycota</taxon>
        <taxon>Pezizomycotina</taxon>
        <taxon>Dothideomycetes</taxon>
        <taxon>Dothideomycetidae</taxon>
        <taxon>Mycosphaerellales</taxon>
        <taxon>Extremaceae</taxon>
        <taxon>Vermiconidia</taxon>
    </lineage>
</organism>
<proteinExistence type="predicted"/>